<feature type="region of interest" description="Disordered" evidence="1">
    <location>
        <begin position="27"/>
        <end position="55"/>
    </location>
</feature>
<name>A0ABR4C659_9HELO</name>
<dbReference type="SMART" id="SM00955">
    <property type="entry name" value="RNB"/>
    <property type="match status" value="1"/>
</dbReference>
<feature type="region of interest" description="Disordered" evidence="1">
    <location>
        <begin position="71"/>
        <end position="91"/>
    </location>
</feature>
<reference evidence="3 4" key="1">
    <citation type="journal article" date="2024" name="Commun. Biol.">
        <title>Comparative genomic analysis of thermophilic fungi reveals convergent evolutionary adaptations and gene losses.</title>
        <authorList>
            <person name="Steindorff A.S."/>
            <person name="Aguilar-Pontes M.V."/>
            <person name="Robinson A.J."/>
            <person name="Andreopoulos B."/>
            <person name="LaButti K."/>
            <person name="Kuo A."/>
            <person name="Mondo S."/>
            <person name="Riley R."/>
            <person name="Otillar R."/>
            <person name="Haridas S."/>
            <person name="Lipzen A."/>
            <person name="Grimwood J."/>
            <person name="Schmutz J."/>
            <person name="Clum A."/>
            <person name="Reid I.D."/>
            <person name="Moisan M.C."/>
            <person name="Butler G."/>
            <person name="Nguyen T.T.M."/>
            <person name="Dewar K."/>
            <person name="Conant G."/>
            <person name="Drula E."/>
            <person name="Henrissat B."/>
            <person name="Hansel C."/>
            <person name="Singer S."/>
            <person name="Hutchinson M.I."/>
            <person name="de Vries R.P."/>
            <person name="Natvig D.O."/>
            <person name="Powell A.J."/>
            <person name="Tsang A."/>
            <person name="Grigoriev I.V."/>
        </authorList>
    </citation>
    <scope>NUCLEOTIDE SEQUENCE [LARGE SCALE GENOMIC DNA]</scope>
    <source>
        <strain evidence="3 4">CBS 494.80</strain>
    </source>
</reference>
<dbReference type="Pfam" id="PF23216">
    <property type="entry name" value="WHD_CYT4"/>
    <property type="match status" value="1"/>
</dbReference>
<evidence type="ECO:0000256" key="1">
    <source>
        <dbReference type="SAM" id="MobiDB-lite"/>
    </source>
</evidence>
<dbReference type="InterPro" id="IPR001900">
    <property type="entry name" value="RNase_II/R"/>
</dbReference>
<gene>
    <name evidence="3" type="ORF">VTL71DRAFT_4141</name>
</gene>
<dbReference type="Pfam" id="PF25522">
    <property type="entry name" value="OB_cyt-4"/>
    <property type="match status" value="1"/>
</dbReference>
<feature type="compositionally biased region" description="Pro residues" evidence="1">
    <location>
        <begin position="80"/>
        <end position="90"/>
    </location>
</feature>
<comment type="caution">
    <text evidence="3">The sequence shown here is derived from an EMBL/GenBank/DDBJ whole genome shotgun (WGS) entry which is preliminary data.</text>
</comment>
<dbReference type="InterPro" id="IPR012340">
    <property type="entry name" value="NA-bd_OB-fold"/>
</dbReference>
<feature type="domain" description="RNB" evidence="2">
    <location>
        <begin position="557"/>
        <end position="912"/>
    </location>
</feature>
<dbReference type="Proteomes" id="UP001595075">
    <property type="component" value="Unassembled WGS sequence"/>
</dbReference>
<organism evidence="3 4">
    <name type="scientific">Oculimacula yallundae</name>
    <dbReference type="NCBI Taxonomy" id="86028"/>
    <lineage>
        <taxon>Eukaryota</taxon>
        <taxon>Fungi</taxon>
        <taxon>Dikarya</taxon>
        <taxon>Ascomycota</taxon>
        <taxon>Pezizomycotina</taxon>
        <taxon>Leotiomycetes</taxon>
        <taxon>Helotiales</taxon>
        <taxon>Ploettnerulaceae</taxon>
        <taxon>Oculimacula</taxon>
    </lineage>
</organism>
<dbReference type="InterPro" id="IPR057912">
    <property type="entry name" value="OB_CYT4_C"/>
</dbReference>
<evidence type="ECO:0000313" key="4">
    <source>
        <dbReference type="Proteomes" id="UP001595075"/>
    </source>
</evidence>
<protein>
    <recommendedName>
        <fullName evidence="2">RNB domain-containing protein</fullName>
    </recommendedName>
</protein>
<feature type="compositionally biased region" description="Low complexity" evidence="1">
    <location>
        <begin position="27"/>
        <end position="37"/>
    </location>
</feature>
<dbReference type="InterPro" id="IPR050180">
    <property type="entry name" value="RNR_Ribonuclease"/>
</dbReference>
<proteinExistence type="predicted"/>
<sequence length="1063" mass="119214">MLRSFQTRKQVSQPFVCFHCLARYHRNSSSNTSQTTQPGSRSSRSRALNNGEPREVRRQFHAGLVARSSLENQTATSLPQEPPPRAPPRPNIRERLRQWEVDNAATIAASASTKALDPLVDRGLPGEVNNDVLHLNYDDFSEETARQDDMAHESTGLDFDRFDMVDVGEARGFLLPGDLVEISSSGNLRRELAIYVREVIGQRAQFYTMSGRWMSRGMDRLTFFVPGFVDAQELDGIIPFIPDGTVDSSMEGKLQSFNESVPVDAGQPLLRKMATFLTEANSTYQSAAMDLDSAHKSVADAVHYKYCTLEEIASKVLPKSIRKNGSGKYDWPALYAVHRAITTNEIGFVPLPLTAMRANPYYEVNGYSEVECISRVVRWVRRYNDSLLGKGKSSRVSSSEHFEFTDFVKSARRLIDLSRANRQFTPYGTIGPSSITLEPGQDFRSGISRETFTPNDLYFVRFLESWSCLASFSPHSPLHGIGSAILRQIDRYADQTLNSPTAYTCLQELGALPPWSIRAHFDLRLPHAGRQKAIDHRMYPRLDSEGGIVHDKFHAMRKDWGEMSVYCVDDAGAHEIDDGFSLEATDEPNVYWVHVHVADPAAHLDPRSSISQFAERATETIYLPDRVVPMLSMEYTMKHFSLAPQRRCLTFSTKTNLQGDMLDSKITAGFIRNVKYLTNTTLREVTLTSRHAEYDTYVVGNHESKPEVTRPLLTSDRLSSEDVSDLRTLKTIGDARRKLLAERGGIGGGNLLPLISMSFAGHPWTKPKNFIDSLQFLGDPTISARIERAGPAQTSTDNFDTVADIMIMTGEMAAKWCNERNIPVPYRLTPRHPDKQDPSEYFQEVVRPAQEKGPVPIEIMREYFALIGKVQPSSTGGPHVALGVDMFMKVTSPLRRYGDLLAHWQIEAALLREAELGHSLVGSSDVSYLPFSRAEIDGKLPRMASRERLISTNSRIAERMAYLQLILRAWKFGEAKLPSPLVYTVRSINPDRNILGGSVDSLLIGGQMFVPDDLDVADLEIGDKFEVEIFDLNVHQNGLFFKSVRKLESESELAAKKEEPVAL</sequence>
<dbReference type="PANTHER" id="PTHR23355">
    <property type="entry name" value="RIBONUCLEASE"/>
    <property type="match status" value="1"/>
</dbReference>
<accession>A0ABR4C659</accession>
<evidence type="ECO:0000313" key="3">
    <source>
        <dbReference type="EMBL" id="KAL2065001.1"/>
    </source>
</evidence>
<dbReference type="EMBL" id="JAZHXI010000013">
    <property type="protein sequence ID" value="KAL2065001.1"/>
    <property type="molecule type" value="Genomic_DNA"/>
</dbReference>
<dbReference type="PANTHER" id="PTHR23355:SF65">
    <property type="entry name" value="EXORIBONUCLEASE CYT-4, PUTATIVE (AFU_ORTHOLOGUE AFUA_7G01550)-RELATED"/>
    <property type="match status" value="1"/>
</dbReference>
<keyword evidence="4" id="KW-1185">Reference proteome</keyword>
<evidence type="ECO:0000259" key="2">
    <source>
        <dbReference type="SMART" id="SM00955"/>
    </source>
</evidence>
<dbReference type="InterPro" id="IPR056624">
    <property type="entry name" value="WH_CYT4"/>
</dbReference>
<dbReference type="SUPFAM" id="SSF50249">
    <property type="entry name" value="Nucleic acid-binding proteins"/>
    <property type="match status" value="1"/>
</dbReference>
<dbReference type="Pfam" id="PF23214">
    <property type="entry name" value="SH3_CYT4"/>
    <property type="match status" value="1"/>
</dbReference>
<feature type="compositionally biased region" description="Polar residues" evidence="1">
    <location>
        <begin position="38"/>
        <end position="48"/>
    </location>
</feature>
<dbReference type="InterPro" id="IPR056625">
    <property type="entry name" value="SH3_CYT4"/>
</dbReference>
<dbReference type="Pfam" id="PF00773">
    <property type="entry name" value="RNB"/>
    <property type="match status" value="1"/>
</dbReference>